<feature type="domain" description="Pyridoxamine 5'-phosphate oxidase N-terminal" evidence="1">
    <location>
        <begin position="171"/>
        <end position="268"/>
    </location>
</feature>
<dbReference type="EMBL" id="JANHOH010000001">
    <property type="protein sequence ID" value="MCQ6957003.1"/>
    <property type="molecule type" value="Genomic_DNA"/>
</dbReference>
<dbReference type="RefSeq" id="WP_256537214.1">
    <property type="nucleotide sequence ID" value="NZ_JANHOH010000001.1"/>
</dbReference>
<dbReference type="PANTHER" id="PTHR42815">
    <property type="entry name" value="FAD-BINDING, PUTATIVE (AFU_ORTHOLOGUE AFUA_6G07600)-RELATED"/>
    <property type="match status" value="1"/>
</dbReference>
<reference evidence="2 3" key="1">
    <citation type="submission" date="2022-07" db="EMBL/GenBank/DDBJ databases">
        <title>Mucilaginibacter sp. JC4.</title>
        <authorList>
            <person name="Le V."/>
            <person name="Ko S.-R."/>
            <person name="Ahn C.-Y."/>
            <person name="Oh H.-M."/>
        </authorList>
    </citation>
    <scope>NUCLEOTIDE SEQUENCE [LARGE SCALE GENOMIC DNA]</scope>
    <source>
        <strain evidence="2 3">JC4</strain>
    </source>
</reference>
<evidence type="ECO:0000313" key="3">
    <source>
        <dbReference type="Proteomes" id="UP001204376"/>
    </source>
</evidence>
<dbReference type="InterPro" id="IPR012349">
    <property type="entry name" value="Split_barrel_FMN-bd"/>
</dbReference>
<dbReference type="SUPFAM" id="SSF50475">
    <property type="entry name" value="FMN-binding split barrel"/>
    <property type="match status" value="1"/>
</dbReference>
<dbReference type="InterPro" id="IPR011576">
    <property type="entry name" value="Pyridox_Oxase_N"/>
</dbReference>
<dbReference type="Proteomes" id="UP001204376">
    <property type="component" value="Unassembled WGS sequence"/>
</dbReference>
<gene>
    <name evidence="2" type="ORF">NPE20_03505</name>
</gene>
<dbReference type="PANTHER" id="PTHR42815:SF2">
    <property type="entry name" value="FAD-BINDING, PUTATIVE (AFU_ORTHOLOGUE AFUA_6G07600)-RELATED"/>
    <property type="match status" value="1"/>
</dbReference>
<accession>A0ABT1SXC4</accession>
<proteinExistence type="predicted"/>
<keyword evidence="3" id="KW-1185">Reference proteome</keyword>
<evidence type="ECO:0000313" key="2">
    <source>
        <dbReference type="EMBL" id="MCQ6957003.1"/>
    </source>
</evidence>
<dbReference type="Gene3D" id="2.30.110.10">
    <property type="entry name" value="Electron Transport, Fmn-binding Protein, Chain A"/>
    <property type="match status" value="2"/>
</dbReference>
<comment type="caution">
    <text evidence="2">The sequence shown here is derived from an EMBL/GenBank/DDBJ whole genome shotgun (WGS) entry which is preliminary data.</text>
</comment>
<dbReference type="Pfam" id="PF01243">
    <property type="entry name" value="PNPOx_N"/>
    <property type="match status" value="1"/>
</dbReference>
<sequence length="305" mass="34431">MKTEVDHTDMSDPIFHSGEEFIQEQSGEKGMAIRNRGIISNQLSPGAATFLINQKIFFTSSMDADGFLWASVLSGADGFLKFDESQQLDCDTTFLTSNPQELFWNNIIHMPGVGLLFIDLINRRRLRINGSFSGHNDLWQIKIKQAYPNCPKYIQRRDLLNSTGKFKAVSHEIENWVSMADTIFVASADLNGNLDVSHRGGNKGFVKYLDENTLRIPDYLGNSMFNTLGNFHINPSAGILILDFNTGDTLQLTGKATVHLNEENKDVFTGGTKRFWDFKIEKTLFSKSLSNFSSRFIDFSPYNPQ</sequence>
<name>A0ABT1SXC4_9SPHI</name>
<organism evidence="2 3">
    <name type="scientific">Mucilaginibacter aquariorum</name>
    <dbReference type="NCBI Taxonomy" id="2967225"/>
    <lineage>
        <taxon>Bacteria</taxon>
        <taxon>Pseudomonadati</taxon>
        <taxon>Bacteroidota</taxon>
        <taxon>Sphingobacteriia</taxon>
        <taxon>Sphingobacteriales</taxon>
        <taxon>Sphingobacteriaceae</taxon>
        <taxon>Mucilaginibacter</taxon>
    </lineage>
</organism>
<protein>
    <submittedName>
        <fullName evidence="2">Pyridoxamine 5'-phosphate oxidase family protein</fullName>
    </submittedName>
</protein>
<evidence type="ECO:0000259" key="1">
    <source>
        <dbReference type="Pfam" id="PF01243"/>
    </source>
</evidence>